<name>A0ABV8TTF5_9ACTN</name>
<protein>
    <submittedName>
        <fullName evidence="2">Aldo/keto reductase</fullName>
    </submittedName>
</protein>
<dbReference type="InterPro" id="IPR018170">
    <property type="entry name" value="Aldo/ket_reductase_CS"/>
</dbReference>
<dbReference type="EMBL" id="JBHSDK010000002">
    <property type="protein sequence ID" value="MFC4333957.1"/>
    <property type="molecule type" value="Genomic_DNA"/>
</dbReference>
<keyword evidence="3" id="KW-1185">Reference proteome</keyword>
<dbReference type="SUPFAM" id="SSF51430">
    <property type="entry name" value="NAD(P)-linked oxidoreductase"/>
    <property type="match status" value="1"/>
</dbReference>
<evidence type="ECO:0000313" key="3">
    <source>
        <dbReference type="Proteomes" id="UP001595823"/>
    </source>
</evidence>
<dbReference type="InterPro" id="IPR036812">
    <property type="entry name" value="NAD(P)_OxRdtase_dom_sf"/>
</dbReference>
<dbReference type="PANTHER" id="PTHR43364">
    <property type="entry name" value="NADH-SPECIFIC METHYLGLYOXAL REDUCTASE-RELATED"/>
    <property type="match status" value="1"/>
</dbReference>
<accession>A0ABV8TTF5</accession>
<evidence type="ECO:0000259" key="1">
    <source>
        <dbReference type="Pfam" id="PF00248"/>
    </source>
</evidence>
<dbReference type="Proteomes" id="UP001595823">
    <property type="component" value="Unassembled WGS sequence"/>
</dbReference>
<reference evidence="3" key="1">
    <citation type="journal article" date="2019" name="Int. J. Syst. Evol. Microbiol.">
        <title>The Global Catalogue of Microorganisms (GCM) 10K type strain sequencing project: providing services to taxonomists for standard genome sequencing and annotation.</title>
        <authorList>
            <consortium name="The Broad Institute Genomics Platform"/>
            <consortium name="The Broad Institute Genome Sequencing Center for Infectious Disease"/>
            <person name="Wu L."/>
            <person name="Ma J."/>
        </authorList>
    </citation>
    <scope>NUCLEOTIDE SEQUENCE [LARGE SCALE GENOMIC DNA]</scope>
    <source>
        <strain evidence="3">IBRC-M 10908</strain>
    </source>
</reference>
<dbReference type="PRINTS" id="PR00069">
    <property type="entry name" value="ALDKETRDTASE"/>
</dbReference>
<dbReference type="Pfam" id="PF00248">
    <property type="entry name" value="Aldo_ket_red"/>
    <property type="match status" value="1"/>
</dbReference>
<organism evidence="2 3">
    <name type="scientific">Salininema proteolyticum</name>
    <dbReference type="NCBI Taxonomy" id="1607685"/>
    <lineage>
        <taxon>Bacteria</taxon>
        <taxon>Bacillati</taxon>
        <taxon>Actinomycetota</taxon>
        <taxon>Actinomycetes</taxon>
        <taxon>Glycomycetales</taxon>
        <taxon>Glycomycetaceae</taxon>
        <taxon>Salininema</taxon>
    </lineage>
</organism>
<dbReference type="InterPro" id="IPR050523">
    <property type="entry name" value="AKR_Detox_Biosynth"/>
</dbReference>
<feature type="domain" description="NADP-dependent oxidoreductase" evidence="1">
    <location>
        <begin position="16"/>
        <end position="319"/>
    </location>
</feature>
<dbReference type="InterPro" id="IPR023210">
    <property type="entry name" value="NADP_OxRdtase_dom"/>
</dbReference>
<comment type="caution">
    <text evidence="2">The sequence shown here is derived from an EMBL/GenBank/DDBJ whole genome shotgun (WGS) entry which is preliminary data.</text>
</comment>
<proteinExistence type="predicted"/>
<dbReference type="InterPro" id="IPR020471">
    <property type="entry name" value="AKR"/>
</dbReference>
<dbReference type="PANTHER" id="PTHR43364:SF18">
    <property type="entry name" value="OXIDOREDUCTASE"/>
    <property type="match status" value="1"/>
</dbReference>
<evidence type="ECO:0000313" key="2">
    <source>
        <dbReference type="EMBL" id="MFC4333957.1"/>
    </source>
</evidence>
<sequence>METRRLGRSGLFVPVLGLGTATFAGKNDFFKEWGDTDVQGARRMIDISLDAGANLFDSADVYSDGAAEEVLGEALKGRRDRAIVSTKGGLPFVSDPADAGSSRRWLTKAVEGSLRRLRTDHIDLYQLHAFDAFTPVEETLETLDSFVRQGKIRYIGVSNYAGWQLMRMIGTAENRGLVRPVANQAYYSLIGRDFEWELMPLGLDQEMGTLVWSPLGWGRLTGAVRRDAPLPETSRLHRTADMSPHVDQERLYDVVDVLLEVAEEAGKSVPQVAINWLTGRPTVAGVMIGARTERQLRDNLGAVGWSLTADQIGRLDEASASQAPYPASVYSIQDGFRRVSPPLFG</sequence>
<dbReference type="Gene3D" id="3.20.20.100">
    <property type="entry name" value="NADP-dependent oxidoreductase domain"/>
    <property type="match status" value="1"/>
</dbReference>
<dbReference type="CDD" id="cd19091">
    <property type="entry name" value="AKR_PsAKR"/>
    <property type="match status" value="1"/>
</dbReference>
<gene>
    <name evidence="2" type="ORF">ACFPET_01950</name>
</gene>
<dbReference type="RefSeq" id="WP_380617695.1">
    <property type="nucleotide sequence ID" value="NZ_JBHSDK010000002.1"/>
</dbReference>
<dbReference type="PROSITE" id="PS00062">
    <property type="entry name" value="ALDOKETO_REDUCTASE_2"/>
    <property type="match status" value="1"/>
</dbReference>